<evidence type="ECO:0000313" key="2">
    <source>
        <dbReference type="EMBL" id="SMC89038.1"/>
    </source>
</evidence>
<protein>
    <submittedName>
        <fullName evidence="2">Acetyltransferase (GNAT) domain-containing protein</fullName>
    </submittedName>
</protein>
<feature type="domain" description="N-acetyltransferase" evidence="1">
    <location>
        <begin position="1"/>
        <end position="165"/>
    </location>
</feature>
<dbReference type="PROSITE" id="PS51186">
    <property type="entry name" value="GNAT"/>
    <property type="match status" value="1"/>
</dbReference>
<dbReference type="PANTHER" id="PTHR43441">
    <property type="entry name" value="RIBOSOMAL-PROTEIN-SERINE ACETYLTRANSFERASE"/>
    <property type="match status" value="1"/>
</dbReference>
<accession>A0A1W2CWF2</accession>
<dbReference type="InterPro" id="IPR051908">
    <property type="entry name" value="Ribosomal_N-acetyltransferase"/>
</dbReference>
<dbReference type="AlphaFoldDB" id="A0A1W2CWF2"/>
<dbReference type="GO" id="GO:0005737">
    <property type="term" value="C:cytoplasm"/>
    <property type="evidence" value="ECO:0007669"/>
    <property type="project" value="TreeGrafter"/>
</dbReference>
<sequence length="185" mass="19946">MTAREIVVKGDGFALAKVLDGDKDFLSARQDSAFDPDRDDQPPPLEVSRVVVTTPDGVELLGDMTWHPVDYGPSVRSRAFDLGIGLLPTVRKRGIGSAATRALALYLFETTPANRVQASTDITNIPAQRALEKAGFTREGVVRGAQLRGGEHRDLVAYSLLRTDVTGEKLTPSQNASAELDSRDG</sequence>
<evidence type="ECO:0000313" key="3">
    <source>
        <dbReference type="Proteomes" id="UP000192674"/>
    </source>
</evidence>
<gene>
    <name evidence="2" type="ORF">SAMN05661093_02496</name>
</gene>
<dbReference type="InterPro" id="IPR016181">
    <property type="entry name" value="Acyl_CoA_acyltransferase"/>
</dbReference>
<proteinExistence type="predicted"/>
<organism evidence="2 3">
    <name type="scientific">Kibdelosporangium aridum</name>
    <dbReference type="NCBI Taxonomy" id="2030"/>
    <lineage>
        <taxon>Bacteria</taxon>
        <taxon>Bacillati</taxon>
        <taxon>Actinomycetota</taxon>
        <taxon>Actinomycetes</taxon>
        <taxon>Pseudonocardiales</taxon>
        <taxon>Pseudonocardiaceae</taxon>
        <taxon>Kibdelosporangium</taxon>
    </lineage>
</organism>
<dbReference type="PANTHER" id="PTHR43441:SF6">
    <property type="entry name" value="N-ACETYLTRANSFERASE DOMAIN-CONTAINING PROTEIN"/>
    <property type="match status" value="1"/>
</dbReference>
<dbReference type="Pfam" id="PF13302">
    <property type="entry name" value="Acetyltransf_3"/>
    <property type="match status" value="1"/>
</dbReference>
<name>A0A1W2CWF2_KIBAR</name>
<evidence type="ECO:0000259" key="1">
    <source>
        <dbReference type="PROSITE" id="PS51186"/>
    </source>
</evidence>
<dbReference type="GO" id="GO:1990189">
    <property type="term" value="F:protein N-terminal-serine acetyltransferase activity"/>
    <property type="evidence" value="ECO:0007669"/>
    <property type="project" value="TreeGrafter"/>
</dbReference>
<dbReference type="Proteomes" id="UP000192674">
    <property type="component" value="Unassembled WGS sequence"/>
</dbReference>
<dbReference type="GO" id="GO:0008999">
    <property type="term" value="F:protein-N-terminal-alanine acetyltransferase activity"/>
    <property type="evidence" value="ECO:0007669"/>
    <property type="project" value="TreeGrafter"/>
</dbReference>
<dbReference type="EMBL" id="FWXV01000002">
    <property type="protein sequence ID" value="SMC89038.1"/>
    <property type="molecule type" value="Genomic_DNA"/>
</dbReference>
<reference evidence="2 3" key="1">
    <citation type="submission" date="2017-04" db="EMBL/GenBank/DDBJ databases">
        <authorList>
            <person name="Afonso C.L."/>
            <person name="Miller P.J."/>
            <person name="Scott M.A."/>
            <person name="Spackman E."/>
            <person name="Goraichik I."/>
            <person name="Dimitrov K.M."/>
            <person name="Suarez D.L."/>
            <person name="Swayne D.E."/>
        </authorList>
    </citation>
    <scope>NUCLEOTIDE SEQUENCE [LARGE SCALE GENOMIC DNA]</scope>
    <source>
        <strain evidence="2 3">DSM 43828</strain>
    </source>
</reference>
<dbReference type="InterPro" id="IPR000182">
    <property type="entry name" value="GNAT_dom"/>
</dbReference>
<dbReference type="Gene3D" id="3.40.630.30">
    <property type="match status" value="1"/>
</dbReference>
<dbReference type="SUPFAM" id="SSF55729">
    <property type="entry name" value="Acyl-CoA N-acyltransferases (Nat)"/>
    <property type="match status" value="1"/>
</dbReference>
<keyword evidence="3" id="KW-1185">Reference proteome</keyword>
<dbReference type="RefSeq" id="WP_084426221.1">
    <property type="nucleotide sequence ID" value="NZ_FWXV01000002.1"/>
</dbReference>
<keyword evidence="2" id="KW-0808">Transferase</keyword>